<reference evidence="1" key="1">
    <citation type="journal article" date="2015" name="Nature">
        <title>Complex archaea that bridge the gap between prokaryotes and eukaryotes.</title>
        <authorList>
            <person name="Spang A."/>
            <person name="Saw J.H."/>
            <person name="Jorgensen S.L."/>
            <person name="Zaremba-Niedzwiedzka K."/>
            <person name="Martijn J."/>
            <person name="Lind A.E."/>
            <person name="van Eijk R."/>
            <person name="Schleper C."/>
            <person name="Guy L."/>
            <person name="Ettema T.J."/>
        </authorList>
    </citation>
    <scope>NUCLEOTIDE SEQUENCE</scope>
</reference>
<gene>
    <name evidence="1" type="ORF">LCGC14_1053510</name>
</gene>
<organism evidence="1">
    <name type="scientific">marine sediment metagenome</name>
    <dbReference type="NCBI Taxonomy" id="412755"/>
    <lineage>
        <taxon>unclassified sequences</taxon>
        <taxon>metagenomes</taxon>
        <taxon>ecological metagenomes</taxon>
    </lineage>
</organism>
<accession>A0A0F9QU70</accession>
<dbReference type="EMBL" id="LAZR01004420">
    <property type="protein sequence ID" value="KKN08758.1"/>
    <property type="molecule type" value="Genomic_DNA"/>
</dbReference>
<sequence>MNYRIATILNREAVTADVTKVISINLANPISQIHIVYESTNVGSSIGNGHVAKCITRVELVDGSNVLFSLSGKELQALDFYHQGKEPANINIYLNGMNVEQIFNYNFGRFLWDPLFAFDPTKFVNPQLKITIDINGGGMASVAGFITVFANIFDEKEITPQGFLAASEVVDYSMASASHEYVDLPTDFSIRKLLIRSQTEGTGNEYLIDTVKLSEDNDRKIPIDLTMFQILRNLSGWSKPFVENIIMPAGAPSTDFYCTPCYWPMLGVAPWQGEAEAHIGTVYEGDGGKGKLLVESTGGNWTVQVSGYAPHGVVDFPFGLQNDPTDWYDVTKLGSLRLDIKSKSGRSSSDKVQVYLQQMRNYS</sequence>
<proteinExistence type="predicted"/>
<name>A0A0F9QU70_9ZZZZ</name>
<comment type="caution">
    <text evidence="1">The sequence shown here is derived from an EMBL/GenBank/DDBJ whole genome shotgun (WGS) entry which is preliminary data.</text>
</comment>
<protein>
    <submittedName>
        <fullName evidence="1">Uncharacterized protein</fullName>
    </submittedName>
</protein>
<evidence type="ECO:0000313" key="1">
    <source>
        <dbReference type="EMBL" id="KKN08758.1"/>
    </source>
</evidence>
<dbReference type="AlphaFoldDB" id="A0A0F9QU70"/>